<dbReference type="Proteomes" id="UP000653454">
    <property type="component" value="Unassembled WGS sequence"/>
</dbReference>
<comment type="caution">
    <text evidence="1">The sequence shown here is derived from an EMBL/GenBank/DDBJ whole genome shotgun (WGS) entry which is preliminary data.</text>
</comment>
<feature type="non-terminal residue" evidence="1">
    <location>
        <position position="1"/>
    </location>
</feature>
<evidence type="ECO:0000313" key="1">
    <source>
        <dbReference type="EMBL" id="CAG9132126.1"/>
    </source>
</evidence>
<reference evidence="1" key="1">
    <citation type="submission" date="2020-11" db="EMBL/GenBank/DDBJ databases">
        <authorList>
            <person name="Whiteford S."/>
        </authorList>
    </citation>
    <scope>NUCLEOTIDE SEQUENCE</scope>
</reference>
<dbReference type="EMBL" id="CAJHNJ030000047">
    <property type="protein sequence ID" value="CAG9132126.1"/>
    <property type="molecule type" value="Genomic_DNA"/>
</dbReference>
<gene>
    <name evidence="1" type="ORF">PLXY2_LOCUS10581</name>
</gene>
<protein>
    <submittedName>
        <fullName evidence="1">(diamondback moth) hypothetical protein</fullName>
    </submittedName>
</protein>
<keyword evidence="2" id="KW-1185">Reference proteome</keyword>
<evidence type="ECO:0000313" key="2">
    <source>
        <dbReference type="Proteomes" id="UP000653454"/>
    </source>
</evidence>
<dbReference type="AlphaFoldDB" id="A0A8S4FV04"/>
<name>A0A8S4FV04_PLUXY</name>
<sequence>MQLRRQIRLVHLVQVVEGRARRVAVLHQLQHGDGSRTFQLRQHEARLEGRAHHARVGLDAADEVCALR</sequence>
<organism evidence="1 2">
    <name type="scientific">Plutella xylostella</name>
    <name type="common">Diamondback moth</name>
    <name type="synonym">Plutella maculipennis</name>
    <dbReference type="NCBI Taxonomy" id="51655"/>
    <lineage>
        <taxon>Eukaryota</taxon>
        <taxon>Metazoa</taxon>
        <taxon>Ecdysozoa</taxon>
        <taxon>Arthropoda</taxon>
        <taxon>Hexapoda</taxon>
        <taxon>Insecta</taxon>
        <taxon>Pterygota</taxon>
        <taxon>Neoptera</taxon>
        <taxon>Endopterygota</taxon>
        <taxon>Lepidoptera</taxon>
        <taxon>Glossata</taxon>
        <taxon>Ditrysia</taxon>
        <taxon>Yponomeutoidea</taxon>
        <taxon>Plutellidae</taxon>
        <taxon>Plutella</taxon>
    </lineage>
</organism>
<proteinExistence type="predicted"/>
<accession>A0A8S4FV04</accession>